<feature type="compositionally biased region" description="Basic and acidic residues" evidence="1">
    <location>
        <begin position="1"/>
        <end position="12"/>
    </location>
</feature>
<feature type="region of interest" description="Disordered" evidence="1">
    <location>
        <begin position="1"/>
        <end position="79"/>
    </location>
</feature>
<evidence type="ECO:0000313" key="2">
    <source>
        <dbReference type="EMBL" id="CAA3026698.1"/>
    </source>
</evidence>
<evidence type="ECO:0000256" key="1">
    <source>
        <dbReference type="SAM" id="MobiDB-lite"/>
    </source>
</evidence>
<organism evidence="2 3">
    <name type="scientific">Olea europaea subsp. europaea</name>
    <dbReference type="NCBI Taxonomy" id="158383"/>
    <lineage>
        <taxon>Eukaryota</taxon>
        <taxon>Viridiplantae</taxon>
        <taxon>Streptophyta</taxon>
        <taxon>Embryophyta</taxon>
        <taxon>Tracheophyta</taxon>
        <taxon>Spermatophyta</taxon>
        <taxon>Magnoliopsida</taxon>
        <taxon>eudicotyledons</taxon>
        <taxon>Gunneridae</taxon>
        <taxon>Pentapetalae</taxon>
        <taxon>asterids</taxon>
        <taxon>lamiids</taxon>
        <taxon>Lamiales</taxon>
        <taxon>Oleaceae</taxon>
        <taxon>Oleeae</taxon>
        <taxon>Olea</taxon>
    </lineage>
</organism>
<accession>A0A8S0V058</accession>
<dbReference type="EMBL" id="CACTIH010009173">
    <property type="protein sequence ID" value="CAA3026698.1"/>
    <property type="molecule type" value="Genomic_DNA"/>
</dbReference>
<sequence length="99" mass="11234">MSTKLEEADADKARRKPSTGDPNPPKHNCVDQLRNAQNQPSQHTNAKIPSIAQRGRRKDAASLTQETPKIDVEPTSRNYQEGRRRMSLITQNRNLVFLL</sequence>
<keyword evidence="3" id="KW-1185">Reference proteome</keyword>
<feature type="compositionally biased region" description="Polar residues" evidence="1">
    <location>
        <begin position="34"/>
        <end position="47"/>
    </location>
</feature>
<dbReference type="Proteomes" id="UP000594638">
    <property type="component" value="Unassembled WGS sequence"/>
</dbReference>
<comment type="caution">
    <text evidence="2">The sequence shown here is derived from an EMBL/GenBank/DDBJ whole genome shotgun (WGS) entry which is preliminary data.</text>
</comment>
<reference evidence="2 3" key="1">
    <citation type="submission" date="2019-12" db="EMBL/GenBank/DDBJ databases">
        <authorList>
            <person name="Alioto T."/>
            <person name="Alioto T."/>
            <person name="Gomez Garrido J."/>
        </authorList>
    </citation>
    <scope>NUCLEOTIDE SEQUENCE [LARGE SCALE GENOMIC DNA]</scope>
</reference>
<protein>
    <submittedName>
        <fullName evidence="2">Uncharacterized protein</fullName>
    </submittedName>
</protein>
<proteinExistence type="predicted"/>
<gene>
    <name evidence="2" type="ORF">OLEA9_A102693</name>
</gene>
<name>A0A8S0V058_OLEEU</name>
<evidence type="ECO:0000313" key="3">
    <source>
        <dbReference type="Proteomes" id="UP000594638"/>
    </source>
</evidence>
<dbReference type="Gramene" id="OE9A102693T1">
    <property type="protein sequence ID" value="OE9A102693C1"/>
    <property type="gene ID" value="OE9A102693"/>
</dbReference>
<feature type="compositionally biased region" description="Basic and acidic residues" evidence="1">
    <location>
        <begin position="68"/>
        <end position="79"/>
    </location>
</feature>
<dbReference type="AlphaFoldDB" id="A0A8S0V058"/>